<feature type="transmembrane region" description="Helical" evidence="1">
    <location>
        <begin position="38"/>
        <end position="62"/>
    </location>
</feature>
<protein>
    <submittedName>
        <fullName evidence="2">Uncharacterized protein</fullName>
    </submittedName>
</protein>
<comment type="caution">
    <text evidence="2">The sequence shown here is derived from an EMBL/GenBank/DDBJ whole genome shotgun (WGS) entry which is preliminary data.</text>
</comment>
<proteinExistence type="predicted"/>
<evidence type="ECO:0000313" key="3">
    <source>
        <dbReference type="Proteomes" id="UP001177140"/>
    </source>
</evidence>
<feature type="transmembrane region" description="Helical" evidence="1">
    <location>
        <begin position="12"/>
        <end position="31"/>
    </location>
</feature>
<keyword evidence="3" id="KW-1185">Reference proteome</keyword>
<evidence type="ECO:0000256" key="1">
    <source>
        <dbReference type="SAM" id="Phobius"/>
    </source>
</evidence>
<organism evidence="2 3">
    <name type="scientific">Papaver nudicaule</name>
    <name type="common">Iceland poppy</name>
    <dbReference type="NCBI Taxonomy" id="74823"/>
    <lineage>
        <taxon>Eukaryota</taxon>
        <taxon>Viridiplantae</taxon>
        <taxon>Streptophyta</taxon>
        <taxon>Embryophyta</taxon>
        <taxon>Tracheophyta</taxon>
        <taxon>Spermatophyta</taxon>
        <taxon>Magnoliopsida</taxon>
        <taxon>Ranunculales</taxon>
        <taxon>Papaveraceae</taxon>
        <taxon>Papaveroideae</taxon>
        <taxon>Papaver</taxon>
    </lineage>
</organism>
<keyword evidence="1" id="KW-0472">Membrane</keyword>
<dbReference type="Proteomes" id="UP001177140">
    <property type="component" value="Unassembled WGS sequence"/>
</dbReference>
<accession>A0AA41S6H1</accession>
<dbReference type="PANTHER" id="PTHR34125:SF7">
    <property type="entry name" value="TRANSMEMBRANE PROTEIN"/>
    <property type="match status" value="1"/>
</dbReference>
<keyword evidence="1" id="KW-0812">Transmembrane</keyword>
<sequence length="84" mass="9283">MVMIPESIVQFKSQFIVVTLILLLIISLIYVSPRILTVVAYFGPLFISTAVFLVVIVFFGHLSGLDHDGSRTGEGLLNYVVGQR</sequence>
<reference evidence="2" key="1">
    <citation type="submission" date="2022-03" db="EMBL/GenBank/DDBJ databases">
        <title>A functionally conserved STORR gene fusion in Papaver species that diverged 16.8 million years ago.</title>
        <authorList>
            <person name="Catania T."/>
        </authorList>
    </citation>
    <scope>NUCLEOTIDE SEQUENCE</scope>
    <source>
        <strain evidence="2">S-191538</strain>
    </source>
</reference>
<keyword evidence="1" id="KW-1133">Transmembrane helix</keyword>
<dbReference type="AlphaFoldDB" id="A0AA41S6H1"/>
<evidence type="ECO:0000313" key="2">
    <source>
        <dbReference type="EMBL" id="MCL7029430.1"/>
    </source>
</evidence>
<gene>
    <name evidence="2" type="ORF">MKW94_029882</name>
</gene>
<dbReference type="EMBL" id="JAJJMA010090189">
    <property type="protein sequence ID" value="MCL7029430.1"/>
    <property type="molecule type" value="Genomic_DNA"/>
</dbReference>
<name>A0AA41S6H1_PAPNU</name>
<dbReference type="PANTHER" id="PTHR34125">
    <property type="entry name" value="OS01G0762900 PROTEIN"/>
    <property type="match status" value="1"/>
</dbReference>